<dbReference type="InterPro" id="IPR000639">
    <property type="entry name" value="Epox_hydrolase-like"/>
</dbReference>
<keyword evidence="2" id="KW-0378">Hydrolase</keyword>
<dbReference type="GO" id="GO:0047372">
    <property type="term" value="F:monoacylglycerol lipase activity"/>
    <property type="evidence" value="ECO:0007669"/>
    <property type="project" value="TreeGrafter"/>
</dbReference>
<dbReference type="InterPro" id="IPR000073">
    <property type="entry name" value="AB_hydrolase_1"/>
</dbReference>
<dbReference type="AlphaFoldDB" id="A0A0N8KRM4"/>
<evidence type="ECO:0000313" key="2">
    <source>
        <dbReference type="EMBL" id="KPQ45346.1"/>
    </source>
</evidence>
<dbReference type="InterPro" id="IPR029058">
    <property type="entry name" value="AB_hydrolase_fold"/>
</dbReference>
<dbReference type="Gene3D" id="3.40.50.1820">
    <property type="entry name" value="alpha/beta hydrolase"/>
    <property type="match status" value="1"/>
</dbReference>
<dbReference type="PANTHER" id="PTHR43798">
    <property type="entry name" value="MONOACYLGLYCEROL LIPASE"/>
    <property type="match status" value="1"/>
</dbReference>
<dbReference type="PRINTS" id="PR00111">
    <property type="entry name" value="ABHYDROLASE"/>
</dbReference>
<evidence type="ECO:0000313" key="3">
    <source>
        <dbReference type="Proteomes" id="UP000050360"/>
    </source>
</evidence>
<accession>A0A0N8KRM4</accession>
<dbReference type="Pfam" id="PF00561">
    <property type="entry name" value="Abhydrolase_1"/>
    <property type="match status" value="1"/>
</dbReference>
<gene>
    <name evidence="2" type="ORF">MPEBLZ_00069</name>
</gene>
<protein>
    <submittedName>
        <fullName evidence="2">Hydrolase</fullName>
    </submittedName>
</protein>
<name>A0A0N8KRM4_9EURY</name>
<reference evidence="2 3" key="1">
    <citation type="submission" date="2015-09" db="EMBL/GenBank/DDBJ databases">
        <title>A metagenomics-based metabolic model of nitrate-dependent anaerobic oxidation of methane by Methanoperedens-like archaea.</title>
        <authorList>
            <person name="Arshad A."/>
            <person name="Speth D.R."/>
            <person name="De Graaf R.M."/>
            <person name="Op Den Camp H.J."/>
            <person name="Jetten M.S."/>
            <person name="Welte C.U."/>
        </authorList>
    </citation>
    <scope>NUCLEOTIDE SEQUENCE [LARGE SCALE GENOMIC DNA]</scope>
</reference>
<dbReference type="InterPro" id="IPR050266">
    <property type="entry name" value="AB_hydrolase_sf"/>
</dbReference>
<dbReference type="SUPFAM" id="SSF53474">
    <property type="entry name" value="alpha/beta-Hydrolases"/>
    <property type="match status" value="1"/>
</dbReference>
<organism evidence="2 3">
    <name type="scientific">Candidatus Methanoperedens nitratireducens</name>
    <dbReference type="NCBI Taxonomy" id="1392998"/>
    <lineage>
        <taxon>Archaea</taxon>
        <taxon>Methanobacteriati</taxon>
        <taxon>Methanobacteriota</taxon>
        <taxon>Stenosarchaea group</taxon>
        <taxon>Methanomicrobia</taxon>
        <taxon>Methanosarcinales</taxon>
        <taxon>ANME-2 cluster</taxon>
        <taxon>Candidatus Methanoperedentaceae</taxon>
        <taxon>Candidatus Methanoperedens</taxon>
    </lineage>
</organism>
<dbReference type="PRINTS" id="PR00412">
    <property type="entry name" value="EPOXHYDRLASE"/>
</dbReference>
<dbReference type="Proteomes" id="UP000050360">
    <property type="component" value="Unassembled WGS sequence"/>
</dbReference>
<dbReference type="EMBL" id="LKCM01000009">
    <property type="protein sequence ID" value="KPQ45346.1"/>
    <property type="molecule type" value="Genomic_DNA"/>
</dbReference>
<feature type="domain" description="AB hydrolase-1" evidence="1">
    <location>
        <begin position="23"/>
        <end position="258"/>
    </location>
</feature>
<evidence type="ECO:0000259" key="1">
    <source>
        <dbReference type="Pfam" id="PF00561"/>
    </source>
</evidence>
<sequence>MSKELKRFKEGEISFLKGGEGEPFLLLHGIPGSAFTWESAGMLLAEHYQVIIPDLLGFGQSDMPHDDYYIENQARGIKQLLDNLGINKLYLGSHDFGGPVSLTLMRLFPDLTLNGLVLSATNVFTDTPIPLPLRIAGVPFLNTIFFKAMVGNKIGIRMMYLAATKEKTDASWKKFERHLTPSGIDFTRRIFQRSLSDLKTNYQAIEDTLRDIAVRTLILWGETDPFFAISVGERIRRAIPGSTLKIYYNTGHFVPEEQPSYVARDIMDFFGWR</sequence>
<proteinExistence type="predicted"/>
<dbReference type="GO" id="GO:0016020">
    <property type="term" value="C:membrane"/>
    <property type="evidence" value="ECO:0007669"/>
    <property type="project" value="TreeGrafter"/>
</dbReference>
<dbReference type="GO" id="GO:0046464">
    <property type="term" value="P:acylglycerol catabolic process"/>
    <property type="evidence" value="ECO:0007669"/>
    <property type="project" value="TreeGrafter"/>
</dbReference>
<comment type="caution">
    <text evidence="2">The sequence shown here is derived from an EMBL/GenBank/DDBJ whole genome shotgun (WGS) entry which is preliminary data.</text>
</comment>
<dbReference type="PANTHER" id="PTHR43798:SF33">
    <property type="entry name" value="HYDROLASE, PUTATIVE (AFU_ORTHOLOGUE AFUA_2G14860)-RELATED"/>
    <property type="match status" value="1"/>
</dbReference>